<feature type="compositionally biased region" description="Basic and acidic residues" evidence="1">
    <location>
        <begin position="263"/>
        <end position="279"/>
    </location>
</feature>
<feature type="transmembrane region" description="Helical" evidence="2">
    <location>
        <begin position="41"/>
        <end position="63"/>
    </location>
</feature>
<name>U3GZX5_9CORY</name>
<evidence type="ECO:0000313" key="5">
    <source>
        <dbReference type="Proteomes" id="UP000016943"/>
    </source>
</evidence>
<dbReference type="RefSeq" id="WP_021012232.1">
    <property type="nucleotide sequence ID" value="NC_022198.1"/>
</dbReference>
<dbReference type="AlphaFoldDB" id="U3GZX5"/>
<dbReference type="PATRIC" id="fig|1348662.3.peg.1713"/>
<feature type="domain" description="DUF6779" evidence="3">
    <location>
        <begin position="42"/>
        <end position="146"/>
    </location>
</feature>
<feature type="compositionally biased region" description="Basic and acidic residues" evidence="1">
    <location>
        <begin position="221"/>
        <end position="243"/>
    </location>
</feature>
<dbReference type="eggNOG" id="ENOG5033Y1Q">
    <property type="taxonomic scope" value="Bacteria"/>
</dbReference>
<dbReference type="HOGENOM" id="CLU_056332_0_0_11"/>
<keyword evidence="5" id="KW-1185">Reference proteome</keyword>
<evidence type="ECO:0000256" key="1">
    <source>
        <dbReference type="SAM" id="MobiDB-lite"/>
    </source>
</evidence>
<dbReference type="InterPro" id="IPR046706">
    <property type="entry name" value="DUF6779"/>
</dbReference>
<feature type="compositionally biased region" description="Acidic residues" evidence="1">
    <location>
        <begin position="162"/>
        <end position="171"/>
    </location>
</feature>
<dbReference type="Proteomes" id="UP000016943">
    <property type="component" value="Chromosome"/>
</dbReference>
<dbReference type="KEGG" id="caz:CARG_08690"/>
<keyword evidence="2" id="KW-0472">Membrane</keyword>
<feature type="region of interest" description="Disordered" evidence="1">
    <location>
        <begin position="156"/>
        <end position="295"/>
    </location>
</feature>
<accession>U3GZX5</accession>
<reference evidence="4 5" key="1">
    <citation type="journal article" date="2013" name="Genome Announc.">
        <title>Whole-Genome Sequence of the Clinical Strain Corynebacterium argentoratense DSM 44202, Isolated from a Human Throat Specimen.</title>
        <authorList>
            <person name="Bomholt C."/>
            <person name="Glaub A."/>
            <person name="Gravermann K."/>
            <person name="Albersmeier A."/>
            <person name="Brinkrolf K."/>
            <person name="Ruckert C."/>
            <person name="Tauch A."/>
        </authorList>
    </citation>
    <scope>NUCLEOTIDE SEQUENCE [LARGE SCALE GENOMIC DNA]</scope>
    <source>
        <strain evidence="4">DSM 44202</strain>
    </source>
</reference>
<organism evidence="4 5">
    <name type="scientific">Corynebacterium argentoratense DSM 44202</name>
    <dbReference type="NCBI Taxonomy" id="1348662"/>
    <lineage>
        <taxon>Bacteria</taxon>
        <taxon>Bacillati</taxon>
        <taxon>Actinomycetota</taxon>
        <taxon>Actinomycetes</taxon>
        <taxon>Mycobacteriales</taxon>
        <taxon>Corynebacteriaceae</taxon>
        <taxon>Corynebacterium</taxon>
    </lineage>
</organism>
<evidence type="ECO:0000256" key="2">
    <source>
        <dbReference type="SAM" id="Phobius"/>
    </source>
</evidence>
<dbReference type="Pfam" id="PF20570">
    <property type="entry name" value="DUF6779"/>
    <property type="match status" value="1"/>
</dbReference>
<evidence type="ECO:0000313" key="4">
    <source>
        <dbReference type="EMBL" id="AGU15837.1"/>
    </source>
</evidence>
<sequence length="295" mass="32466">MAEQKTNLQLTPDRGPLLLSIIVGLSVICTVVMLFSGSTGAMKIAVILALWAAILGLILVASYRRRFEFERERLRSEKARFVAELEKEQIAHREQELLLEQRYLDNLRASQDETLAAIRAQLDAVRGQIEALTGTVMSFETPAISALWAPPQELEATRNAEQAEDSQEPVEAEPVTGEFEATGTKSDSDQGGSHFDTSSFAKVSWVSPKDDSADHTTAVRTEPKPEPKPEPKTEPKPEPKPEPEAPVQARTEVKAEAQSAPHAQEDKARGGRRRRDEHQGGLSVAELLKRSQGNS</sequence>
<dbReference type="GeneID" id="78250475"/>
<protein>
    <recommendedName>
        <fullName evidence="3">DUF6779 domain-containing protein</fullName>
    </recommendedName>
</protein>
<evidence type="ECO:0000259" key="3">
    <source>
        <dbReference type="Pfam" id="PF20570"/>
    </source>
</evidence>
<dbReference type="STRING" id="1348662.CARG_08690"/>
<proteinExistence type="predicted"/>
<gene>
    <name evidence="4" type="ORF">CARG_08690</name>
</gene>
<dbReference type="EMBL" id="CP006365">
    <property type="protein sequence ID" value="AGU15837.1"/>
    <property type="molecule type" value="Genomic_DNA"/>
</dbReference>
<keyword evidence="2" id="KW-0812">Transmembrane</keyword>
<keyword evidence="2" id="KW-1133">Transmembrane helix</keyword>
<feature type="compositionally biased region" description="Polar residues" evidence="1">
    <location>
        <begin position="183"/>
        <end position="201"/>
    </location>
</feature>
<feature type="transmembrane region" description="Helical" evidence="2">
    <location>
        <begin position="15"/>
        <end position="35"/>
    </location>
</feature>